<accession>A0A1Z4LTB5</accession>
<reference evidence="1 2" key="1">
    <citation type="submission" date="2017-06" db="EMBL/GenBank/DDBJ databases">
        <title>Genome sequencing of cyanobaciteial culture collection at National Institute for Environmental Studies (NIES).</title>
        <authorList>
            <person name="Hirose Y."/>
            <person name="Shimura Y."/>
            <person name="Fujisawa T."/>
            <person name="Nakamura Y."/>
            <person name="Kawachi M."/>
        </authorList>
    </citation>
    <scope>NUCLEOTIDE SEQUENCE [LARGE SCALE GENOMIC DNA]</scope>
    <source>
        <strain evidence="1 2">NIES-267</strain>
    </source>
</reference>
<dbReference type="Proteomes" id="UP000218418">
    <property type="component" value="Chromosome"/>
</dbReference>
<organism evidence="1 2">
    <name type="scientific">Calothrix parasitica NIES-267</name>
    <dbReference type="NCBI Taxonomy" id="1973488"/>
    <lineage>
        <taxon>Bacteria</taxon>
        <taxon>Bacillati</taxon>
        <taxon>Cyanobacteriota</taxon>
        <taxon>Cyanophyceae</taxon>
        <taxon>Nostocales</taxon>
        <taxon>Calotrichaceae</taxon>
        <taxon>Calothrix</taxon>
    </lineage>
</organism>
<dbReference type="AlphaFoldDB" id="A0A1Z4LTB5"/>
<name>A0A1Z4LTB5_9CYAN</name>
<keyword evidence="2" id="KW-1185">Reference proteome</keyword>
<evidence type="ECO:0000313" key="1">
    <source>
        <dbReference type="EMBL" id="BAY84469.1"/>
    </source>
</evidence>
<sequence>MTEKPLQNTEPNTTHYQIVSSMTADELLSEGYANYDDFYDPDQEEWKIEVEKMRQIVRENKIPDSECTVF</sequence>
<dbReference type="OrthoDB" id="516305at2"/>
<gene>
    <name evidence="1" type="ORF">NIES267_39650</name>
</gene>
<dbReference type="EMBL" id="AP018227">
    <property type="protein sequence ID" value="BAY84469.1"/>
    <property type="molecule type" value="Genomic_DNA"/>
</dbReference>
<protein>
    <submittedName>
        <fullName evidence="1">Uncharacterized protein</fullName>
    </submittedName>
</protein>
<proteinExistence type="predicted"/>
<evidence type="ECO:0000313" key="2">
    <source>
        <dbReference type="Proteomes" id="UP000218418"/>
    </source>
</evidence>